<feature type="compositionally biased region" description="Polar residues" evidence="1">
    <location>
        <begin position="86"/>
        <end position="97"/>
    </location>
</feature>
<comment type="caution">
    <text evidence="2">The sequence shown here is derived from an EMBL/GenBank/DDBJ whole genome shotgun (WGS) entry which is preliminary data.</text>
</comment>
<evidence type="ECO:0000256" key="1">
    <source>
        <dbReference type="SAM" id="MobiDB-lite"/>
    </source>
</evidence>
<dbReference type="Gene3D" id="3.40.50.300">
    <property type="entry name" value="P-loop containing nucleotide triphosphate hydrolases"/>
    <property type="match status" value="1"/>
</dbReference>
<feature type="compositionally biased region" description="Low complexity" evidence="1">
    <location>
        <begin position="40"/>
        <end position="54"/>
    </location>
</feature>
<dbReference type="Proteomes" id="UP001176961">
    <property type="component" value="Unassembled WGS sequence"/>
</dbReference>
<gene>
    <name evidence="2" type="ORF">CYNAS_LOCUS18231</name>
</gene>
<evidence type="ECO:0000313" key="3">
    <source>
        <dbReference type="Proteomes" id="UP001176961"/>
    </source>
</evidence>
<name>A0AA36HA30_CYLNA</name>
<proteinExistence type="predicted"/>
<keyword evidence="3" id="KW-1185">Reference proteome</keyword>
<dbReference type="InterPro" id="IPR027417">
    <property type="entry name" value="P-loop_NTPase"/>
</dbReference>
<evidence type="ECO:0000313" key="2">
    <source>
        <dbReference type="EMBL" id="CAJ0606248.1"/>
    </source>
</evidence>
<organism evidence="2 3">
    <name type="scientific">Cylicocyclus nassatus</name>
    <name type="common">Nematode worm</name>
    <dbReference type="NCBI Taxonomy" id="53992"/>
    <lineage>
        <taxon>Eukaryota</taxon>
        <taxon>Metazoa</taxon>
        <taxon>Ecdysozoa</taxon>
        <taxon>Nematoda</taxon>
        <taxon>Chromadorea</taxon>
        <taxon>Rhabditida</taxon>
        <taxon>Rhabditina</taxon>
        <taxon>Rhabditomorpha</taxon>
        <taxon>Strongyloidea</taxon>
        <taxon>Strongylidae</taxon>
        <taxon>Cylicocyclus</taxon>
    </lineage>
</organism>
<protein>
    <submittedName>
        <fullName evidence="2">Uncharacterized protein</fullName>
    </submittedName>
</protein>
<dbReference type="EMBL" id="CATQJL010000316">
    <property type="protein sequence ID" value="CAJ0606248.1"/>
    <property type="molecule type" value="Genomic_DNA"/>
</dbReference>
<sequence>MVARFVKAKATGMERPQPAVFEEPPDSSIVNEEELQRQQSGSMPSSSCSSGVVPSNPPPAAPTADGLLSLNPLEAWNDDKEAQLLPSPTASHSSDSTAGAAHTIPPFSASVGGTGTTGRQKLSLFLPKRKKTMSQSSGNEDHAESTGEPAMFEEAPNSSIVNEEELQRQQSGSMLSFSCSSGVVPSNPPPAAPTADACFFVANSLTDGIRCGKPHSMLFAKSKKRQRISTTAGDDRHHCYPHFTCGFDTENIQRVFNDCRDIIQRIHLRLRAFVVVCSLLRVVLSHAEMTTSSIAARREAATQRRLLKLLKLIVKDWMDIGATSSDVIIIEIIKRKEILFDLSGIRNPEAIDQIKRVWRNRKAHVREVISKKQRYGNCTGGAVLITQF</sequence>
<reference evidence="2" key="1">
    <citation type="submission" date="2023-07" db="EMBL/GenBank/DDBJ databases">
        <authorList>
            <consortium name="CYATHOMIX"/>
        </authorList>
    </citation>
    <scope>NUCLEOTIDE SEQUENCE</scope>
    <source>
        <strain evidence="2">N/A</strain>
    </source>
</reference>
<feature type="region of interest" description="Disordered" evidence="1">
    <location>
        <begin position="1"/>
        <end position="150"/>
    </location>
</feature>
<dbReference type="AlphaFoldDB" id="A0AA36HA30"/>
<accession>A0AA36HA30</accession>